<reference evidence="1 2" key="1">
    <citation type="submission" date="2019-02" db="EMBL/GenBank/DDBJ databases">
        <title>Marinobacter halodurans sp. nov., a marine bacterium isolated from sea tidal flat.</title>
        <authorList>
            <person name="Yoo Y."/>
            <person name="Lee D.W."/>
            <person name="Kim B.S."/>
            <person name="Kim J.-J."/>
        </authorList>
    </citation>
    <scope>NUCLEOTIDE SEQUENCE [LARGE SCALE GENOMIC DNA]</scope>
    <source>
        <strain evidence="1 2">YJ-S3-2</strain>
    </source>
</reference>
<gene>
    <name evidence="1" type="ORF">EZI54_07165</name>
</gene>
<dbReference type="Proteomes" id="UP000313645">
    <property type="component" value="Unassembled WGS sequence"/>
</dbReference>
<organism evidence="1 2">
    <name type="scientific">Marinobacter halodurans</name>
    <dbReference type="NCBI Taxonomy" id="2528979"/>
    <lineage>
        <taxon>Bacteria</taxon>
        <taxon>Pseudomonadati</taxon>
        <taxon>Pseudomonadota</taxon>
        <taxon>Gammaproteobacteria</taxon>
        <taxon>Pseudomonadales</taxon>
        <taxon>Marinobacteraceae</taxon>
        <taxon>Marinobacter</taxon>
    </lineage>
</organism>
<keyword evidence="2" id="KW-1185">Reference proteome</keyword>
<dbReference type="RefSeq" id="WP_131480482.1">
    <property type="nucleotide sequence ID" value="NZ_SJDL01000008.1"/>
</dbReference>
<protein>
    <submittedName>
        <fullName evidence="1">Uncharacterized protein</fullName>
    </submittedName>
</protein>
<comment type="caution">
    <text evidence="1">The sequence shown here is derived from an EMBL/GenBank/DDBJ whole genome shotgun (WGS) entry which is preliminary data.</text>
</comment>
<evidence type="ECO:0000313" key="1">
    <source>
        <dbReference type="EMBL" id="TBW57431.1"/>
    </source>
</evidence>
<accession>A0ABY1ZR26</accession>
<dbReference type="EMBL" id="SJDL01000008">
    <property type="protein sequence ID" value="TBW57431.1"/>
    <property type="molecule type" value="Genomic_DNA"/>
</dbReference>
<sequence length="129" mass="14215">MLIPPLYLSQFRQQGPQGELTEVRIDTGELSEPGEKLVDSILFKNEKLPLPAELIAVSDQGQEFMLTIETHEIGMSIDEFGSYMAGGGQVTVVEHCQDGHQTQHKLAASGVFDSRMDWLEANAKRTAIA</sequence>
<proteinExistence type="predicted"/>
<name>A0ABY1ZR26_9GAMM</name>
<evidence type="ECO:0000313" key="2">
    <source>
        <dbReference type="Proteomes" id="UP000313645"/>
    </source>
</evidence>